<dbReference type="Gene3D" id="1.20.58.340">
    <property type="entry name" value="Magnesium transport protein CorA, transmembrane region"/>
    <property type="match status" value="2"/>
</dbReference>
<dbReference type="RefSeq" id="WP_073313657.1">
    <property type="nucleotide sequence ID" value="NZ_FQYP01000001.1"/>
</dbReference>
<dbReference type="OrthoDB" id="9803416at2"/>
<evidence type="ECO:0000256" key="1">
    <source>
        <dbReference type="ARBA" id="ARBA00004651"/>
    </source>
</evidence>
<dbReference type="GO" id="GO:0015095">
    <property type="term" value="F:magnesium ion transmembrane transporter activity"/>
    <property type="evidence" value="ECO:0007669"/>
    <property type="project" value="UniProtKB-UniRule"/>
</dbReference>
<dbReference type="Pfam" id="PF01544">
    <property type="entry name" value="CorA"/>
    <property type="match status" value="1"/>
</dbReference>
<proteinExistence type="inferred from homology"/>
<dbReference type="SUPFAM" id="SSF143865">
    <property type="entry name" value="CorA soluble domain-like"/>
    <property type="match status" value="1"/>
</dbReference>
<dbReference type="GO" id="GO:0000287">
    <property type="term" value="F:magnesium ion binding"/>
    <property type="evidence" value="ECO:0007669"/>
    <property type="project" value="TreeGrafter"/>
</dbReference>
<evidence type="ECO:0000256" key="5">
    <source>
        <dbReference type="ARBA" id="ARBA00022692"/>
    </source>
</evidence>
<evidence type="ECO:0000256" key="7">
    <source>
        <dbReference type="ARBA" id="ARBA00023136"/>
    </source>
</evidence>
<dbReference type="InterPro" id="IPR045861">
    <property type="entry name" value="CorA_cytoplasmic_dom"/>
</dbReference>
<comment type="similarity">
    <text evidence="2 8">Belongs to the CorA metal ion transporter (MIT) (TC 1.A.35) family.</text>
</comment>
<dbReference type="Proteomes" id="UP000184432">
    <property type="component" value="Unassembled WGS sequence"/>
</dbReference>
<dbReference type="GO" id="GO:0005886">
    <property type="term" value="C:plasma membrane"/>
    <property type="evidence" value="ECO:0007669"/>
    <property type="project" value="UniProtKB-SubCell"/>
</dbReference>
<dbReference type="Gene3D" id="3.30.460.20">
    <property type="entry name" value="CorA soluble domain-like"/>
    <property type="match status" value="1"/>
</dbReference>
<keyword evidence="7 8" id="KW-0472">Membrane</keyword>
<evidence type="ECO:0000256" key="6">
    <source>
        <dbReference type="ARBA" id="ARBA00022989"/>
    </source>
</evidence>
<evidence type="ECO:0000256" key="4">
    <source>
        <dbReference type="ARBA" id="ARBA00022475"/>
    </source>
</evidence>
<accession>A0A1M6B0G8</accession>
<keyword evidence="5 8" id="KW-0812">Transmembrane</keyword>
<protein>
    <recommendedName>
        <fullName evidence="8">Magnesium transport protein CorA</fullName>
    </recommendedName>
</protein>
<evidence type="ECO:0000256" key="2">
    <source>
        <dbReference type="ARBA" id="ARBA00009765"/>
    </source>
</evidence>
<dbReference type="NCBIfam" id="TIGR00383">
    <property type="entry name" value="corA"/>
    <property type="match status" value="1"/>
</dbReference>
<keyword evidence="11" id="KW-1185">Reference proteome</keyword>
<organism evidence="10 11">
    <name type="scientific">Aquimarina spongiae</name>
    <dbReference type="NCBI Taxonomy" id="570521"/>
    <lineage>
        <taxon>Bacteria</taxon>
        <taxon>Pseudomonadati</taxon>
        <taxon>Bacteroidota</taxon>
        <taxon>Flavobacteriia</taxon>
        <taxon>Flavobacteriales</taxon>
        <taxon>Flavobacteriaceae</taxon>
        <taxon>Aquimarina</taxon>
    </lineage>
</organism>
<feature type="coiled-coil region" evidence="9">
    <location>
        <begin position="188"/>
        <end position="228"/>
    </location>
</feature>
<dbReference type="GO" id="GO:0015087">
    <property type="term" value="F:cobalt ion transmembrane transporter activity"/>
    <property type="evidence" value="ECO:0007669"/>
    <property type="project" value="UniProtKB-UniRule"/>
</dbReference>
<evidence type="ECO:0000256" key="3">
    <source>
        <dbReference type="ARBA" id="ARBA00022448"/>
    </source>
</evidence>
<evidence type="ECO:0000256" key="8">
    <source>
        <dbReference type="RuleBase" id="RU362010"/>
    </source>
</evidence>
<feature type="transmembrane region" description="Helical" evidence="8">
    <location>
        <begin position="297"/>
        <end position="317"/>
    </location>
</feature>
<dbReference type="PANTHER" id="PTHR46494:SF1">
    <property type="entry name" value="CORA FAMILY METAL ION TRANSPORTER (EUROFUNG)"/>
    <property type="match status" value="1"/>
</dbReference>
<evidence type="ECO:0000313" key="11">
    <source>
        <dbReference type="Proteomes" id="UP000184432"/>
    </source>
</evidence>
<gene>
    <name evidence="8" type="primary">corA</name>
    <name evidence="10" type="ORF">SAMN04488508_101569</name>
</gene>
<comment type="subcellular location">
    <subcellularLocation>
        <location evidence="1">Cell membrane</location>
        <topology evidence="1">Multi-pass membrane protein</topology>
    </subcellularLocation>
    <subcellularLocation>
        <location evidence="8">Membrane</location>
        <topology evidence="8">Multi-pass membrane protein</topology>
    </subcellularLocation>
</comment>
<dbReference type="STRING" id="570521.SAMN04488508_101569"/>
<keyword evidence="4 8" id="KW-1003">Cell membrane</keyword>
<reference evidence="11" key="1">
    <citation type="submission" date="2016-11" db="EMBL/GenBank/DDBJ databases">
        <authorList>
            <person name="Varghese N."/>
            <person name="Submissions S."/>
        </authorList>
    </citation>
    <scope>NUCLEOTIDE SEQUENCE [LARGE SCALE GENOMIC DNA]</scope>
    <source>
        <strain evidence="11">DSM 22623</strain>
    </source>
</reference>
<dbReference type="InterPro" id="IPR045863">
    <property type="entry name" value="CorA_TM1_TM2"/>
</dbReference>
<dbReference type="PANTHER" id="PTHR46494">
    <property type="entry name" value="CORA FAMILY METAL ION TRANSPORTER (EUROFUNG)"/>
    <property type="match status" value="1"/>
</dbReference>
<keyword evidence="8" id="KW-0460">Magnesium</keyword>
<evidence type="ECO:0000313" key="10">
    <source>
        <dbReference type="EMBL" id="SHI42254.1"/>
    </source>
</evidence>
<dbReference type="GO" id="GO:0050897">
    <property type="term" value="F:cobalt ion binding"/>
    <property type="evidence" value="ECO:0007669"/>
    <property type="project" value="TreeGrafter"/>
</dbReference>
<name>A0A1M6B0G8_9FLAO</name>
<keyword evidence="9" id="KW-0175">Coiled coil</keyword>
<comment type="function">
    <text evidence="8">Mediates influx of magnesium ions.</text>
</comment>
<dbReference type="SUPFAM" id="SSF144083">
    <property type="entry name" value="Magnesium transport protein CorA, transmembrane region"/>
    <property type="match status" value="1"/>
</dbReference>
<dbReference type="InterPro" id="IPR002523">
    <property type="entry name" value="MgTranspt_CorA/ZnTranspt_ZntB"/>
</dbReference>
<dbReference type="CDD" id="cd12828">
    <property type="entry name" value="TmCorA-like_1"/>
    <property type="match status" value="1"/>
</dbReference>
<dbReference type="InterPro" id="IPR004488">
    <property type="entry name" value="Mg/Co-transport_prot_CorA"/>
</dbReference>
<dbReference type="EMBL" id="FQYP01000001">
    <property type="protein sequence ID" value="SHI42254.1"/>
    <property type="molecule type" value="Genomic_DNA"/>
</dbReference>
<sequence length="355" mass="42165">MEENKSPSFQNTLGMVPGSVVYVGKKHSGDLYVDVFDYDKNFFDEKELDQIEEAYPYIDSKPITWININGLNHTEAIEKLGTHCNLHPLILEDIANTEQRPKIEEYQEYLFVVLKMLYFDENNKLSIEHISFVLGDGYVISFQEADGDVFESIRNRIRYSKGRIRSMGADYLLYVLMDAVVDNYFNIIEVMGDKIEELEDDLFEEQSNDDITHEIQRLKKEILKIRRAIFPLREVVNKLDKSEHQLIDKKTRLYLRDLYDHILQVHENVEIYREMIWGLMDMYMTTISNKMNEVMKVLTIIATIFIPLTFIAGVYGMNFENIPELHYEYGYYILWVVMFVIFFGLLFYFKRKKWL</sequence>
<dbReference type="AlphaFoldDB" id="A0A1M6B0G8"/>
<dbReference type="FunFam" id="1.20.58.340:FF:000012">
    <property type="entry name" value="Magnesium transport protein CorA"/>
    <property type="match status" value="1"/>
</dbReference>
<evidence type="ECO:0000256" key="9">
    <source>
        <dbReference type="SAM" id="Coils"/>
    </source>
</evidence>
<feature type="transmembrane region" description="Helical" evidence="8">
    <location>
        <begin position="329"/>
        <end position="349"/>
    </location>
</feature>
<keyword evidence="3 8" id="KW-0813">Transport</keyword>
<keyword evidence="8" id="KW-0406">Ion transport</keyword>
<keyword evidence="6 8" id="KW-1133">Transmembrane helix</keyword>